<dbReference type="SUPFAM" id="SSF51695">
    <property type="entry name" value="PLC-like phosphodiesterases"/>
    <property type="match status" value="1"/>
</dbReference>
<feature type="domain" description="GP-PDE" evidence="1">
    <location>
        <begin position="1"/>
        <end position="246"/>
    </location>
</feature>
<gene>
    <name evidence="2" type="ORF">BD289DRAFT_340248</name>
</gene>
<sequence>PQAIAHRGYKASFPENTMGAFRGAVEVGAHGIETDVHLTRDNVVVIAHDKDLQRCYGVDGLVRDHDWAYLQTLRTLREPRQPMPCLAELLSYLAEPGNESVWLLLDIKVDDPVDDLIPRLAATIHHHAGSGSGSGRANWAQRIVLGCWTARHLRACHALLPDFPIAWIGLRLELAREYCRVPNVAMNVRQEGLYYAGGPRFLRQCQKEGRPVYAWTVNEVAWMQWAIKARLDCVITDDPKLFLDVCE</sequence>
<accession>A0A2T3A6P9</accession>
<feature type="non-terminal residue" evidence="2">
    <location>
        <position position="247"/>
    </location>
</feature>
<dbReference type="GO" id="GO:0008081">
    <property type="term" value="F:phosphoric diester hydrolase activity"/>
    <property type="evidence" value="ECO:0007669"/>
    <property type="project" value="InterPro"/>
</dbReference>
<dbReference type="Gene3D" id="3.20.20.190">
    <property type="entry name" value="Phosphatidylinositol (PI) phosphodiesterase"/>
    <property type="match status" value="1"/>
</dbReference>
<dbReference type="PROSITE" id="PS51704">
    <property type="entry name" value="GP_PDE"/>
    <property type="match status" value="1"/>
</dbReference>
<dbReference type="GO" id="GO:0006629">
    <property type="term" value="P:lipid metabolic process"/>
    <property type="evidence" value="ECO:0007669"/>
    <property type="project" value="InterPro"/>
</dbReference>
<dbReference type="InterPro" id="IPR017946">
    <property type="entry name" value="PLC-like_Pdiesterase_TIM-brl"/>
</dbReference>
<feature type="non-terminal residue" evidence="2">
    <location>
        <position position="1"/>
    </location>
</feature>
<dbReference type="STRING" id="2025994.A0A2T3A6P9"/>
<dbReference type="OrthoDB" id="1058301at2759"/>
<organism evidence="2 3">
    <name type="scientific">Coniella lustricola</name>
    <dbReference type="NCBI Taxonomy" id="2025994"/>
    <lineage>
        <taxon>Eukaryota</taxon>
        <taxon>Fungi</taxon>
        <taxon>Dikarya</taxon>
        <taxon>Ascomycota</taxon>
        <taxon>Pezizomycotina</taxon>
        <taxon>Sordariomycetes</taxon>
        <taxon>Sordariomycetidae</taxon>
        <taxon>Diaporthales</taxon>
        <taxon>Schizoparmaceae</taxon>
        <taxon>Coniella</taxon>
    </lineage>
</organism>
<keyword evidence="3" id="KW-1185">Reference proteome</keyword>
<dbReference type="PANTHER" id="PTHR43805">
    <property type="entry name" value="GLYCEROPHOSPHORYL DIESTER PHOSPHODIESTERASE"/>
    <property type="match status" value="1"/>
</dbReference>
<dbReference type="AlphaFoldDB" id="A0A2T3A6P9"/>
<dbReference type="EMBL" id="KZ678452">
    <property type="protein sequence ID" value="PSR83923.1"/>
    <property type="molecule type" value="Genomic_DNA"/>
</dbReference>
<dbReference type="Proteomes" id="UP000241462">
    <property type="component" value="Unassembled WGS sequence"/>
</dbReference>
<protein>
    <submittedName>
        <fullName evidence="2">PLC-like phosphodiesterase</fullName>
    </submittedName>
</protein>
<reference evidence="2 3" key="1">
    <citation type="journal article" date="2018" name="Mycol. Prog.">
        <title>Coniella lustricola, a new species from submerged detritus.</title>
        <authorList>
            <person name="Raudabaugh D.B."/>
            <person name="Iturriaga T."/>
            <person name="Carver A."/>
            <person name="Mondo S."/>
            <person name="Pangilinan J."/>
            <person name="Lipzen A."/>
            <person name="He G."/>
            <person name="Amirebrahimi M."/>
            <person name="Grigoriev I.V."/>
            <person name="Miller A.N."/>
        </authorList>
    </citation>
    <scope>NUCLEOTIDE SEQUENCE [LARGE SCALE GENOMIC DNA]</scope>
    <source>
        <strain evidence="2 3">B22-T-1</strain>
    </source>
</reference>
<dbReference type="PANTHER" id="PTHR43805:SF1">
    <property type="entry name" value="GP-PDE DOMAIN-CONTAINING PROTEIN"/>
    <property type="match status" value="1"/>
</dbReference>
<dbReference type="InterPro" id="IPR030395">
    <property type="entry name" value="GP_PDE_dom"/>
</dbReference>
<name>A0A2T3A6P9_9PEZI</name>
<dbReference type="InParanoid" id="A0A2T3A6P9"/>
<dbReference type="FunCoup" id="A0A2T3A6P9">
    <property type="interactions" value="103"/>
</dbReference>
<evidence type="ECO:0000259" key="1">
    <source>
        <dbReference type="PROSITE" id="PS51704"/>
    </source>
</evidence>
<proteinExistence type="predicted"/>
<dbReference type="CDD" id="cd08570">
    <property type="entry name" value="GDPD_YPL206cp_fungi"/>
    <property type="match status" value="1"/>
</dbReference>
<evidence type="ECO:0000313" key="3">
    <source>
        <dbReference type="Proteomes" id="UP000241462"/>
    </source>
</evidence>
<evidence type="ECO:0000313" key="2">
    <source>
        <dbReference type="EMBL" id="PSR83923.1"/>
    </source>
</evidence>
<dbReference type="Pfam" id="PF03009">
    <property type="entry name" value="GDPD"/>
    <property type="match status" value="1"/>
</dbReference>